<accession>I4HRG7</accession>
<gene>
    <name evidence="1" type="ORF">MICAH_3070001</name>
</gene>
<proteinExistence type="predicted"/>
<name>I4HRG7_MICAE</name>
<sequence>MQIGESVDYTNWIPILPVTGLPGVENYKLTGQQGAFQGKVTKVKTPESTSNITFLTLGTLGAASTLKRKLKPSQSTEKETTKVS</sequence>
<dbReference type="Proteomes" id="UP000004775">
    <property type="component" value="Unassembled WGS sequence"/>
</dbReference>
<dbReference type="EMBL" id="CAIO01000232">
    <property type="protein sequence ID" value="CCI24641.1"/>
    <property type="molecule type" value="Genomic_DNA"/>
</dbReference>
<evidence type="ECO:0000313" key="1">
    <source>
        <dbReference type="EMBL" id="CCI24641.1"/>
    </source>
</evidence>
<comment type="caution">
    <text evidence="1">The sequence shown here is derived from an EMBL/GenBank/DDBJ whole genome shotgun (WGS) entry which is preliminary data.</text>
</comment>
<reference evidence="1 2" key="1">
    <citation type="submission" date="2012-04" db="EMBL/GenBank/DDBJ databases">
        <authorList>
            <person name="Genoscope - CEA"/>
        </authorList>
    </citation>
    <scope>NUCLEOTIDE SEQUENCE [LARGE SCALE GENOMIC DNA]</scope>
    <source>
        <strain evidence="1 2">9809</strain>
    </source>
</reference>
<evidence type="ECO:0000313" key="2">
    <source>
        <dbReference type="Proteomes" id="UP000004775"/>
    </source>
</evidence>
<organism evidence="1 2">
    <name type="scientific">Microcystis aeruginosa PCC 9809</name>
    <dbReference type="NCBI Taxonomy" id="1160285"/>
    <lineage>
        <taxon>Bacteria</taxon>
        <taxon>Bacillati</taxon>
        <taxon>Cyanobacteriota</taxon>
        <taxon>Cyanophyceae</taxon>
        <taxon>Oscillatoriophycideae</taxon>
        <taxon>Chroococcales</taxon>
        <taxon>Microcystaceae</taxon>
        <taxon>Microcystis</taxon>
    </lineage>
</organism>
<protein>
    <recommendedName>
        <fullName evidence="3">PEP-CTERM protein-sorting domain-containing protein</fullName>
    </recommendedName>
</protein>
<dbReference type="HOGENOM" id="CLU_2523794_0_0_3"/>
<evidence type="ECO:0008006" key="3">
    <source>
        <dbReference type="Google" id="ProtNLM"/>
    </source>
</evidence>
<dbReference type="AlphaFoldDB" id="I4HRG7"/>